<dbReference type="RefSeq" id="WP_316429459.1">
    <property type="nucleotide sequence ID" value="NZ_CP053586.1"/>
</dbReference>
<evidence type="ECO:0000313" key="1">
    <source>
        <dbReference type="EMBL" id="WNZ23934.1"/>
    </source>
</evidence>
<protein>
    <submittedName>
        <fullName evidence="1">Uncharacterized protein</fullName>
    </submittedName>
</protein>
<organism evidence="1">
    <name type="scientific">Leptolyngbya sp. NK1-12</name>
    <dbReference type="NCBI Taxonomy" id="2547451"/>
    <lineage>
        <taxon>Bacteria</taxon>
        <taxon>Bacillati</taxon>
        <taxon>Cyanobacteriota</taxon>
        <taxon>Cyanophyceae</taxon>
        <taxon>Leptolyngbyales</taxon>
        <taxon>Leptolyngbyaceae</taxon>
        <taxon>Leptolyngbya group</taxon>
        <taxon>Leptolyngbya</taxon>
    </lineage>
</organism>
<name>A0AA96WF75_9CYAN</name>
<proteinExistence type="predicted"/>
<sequence length="68" mass="7821">MVWITESRPSAAIRSLVEQIIAAGQLSRQEHLRLTSTILADYQLSDEDRCHISRVLDYVQIGRLRLID</sequence>
<reference evidence="1" key="1">
    <citation type="submission" date="2020-05" db="EMBL/GenBank/DDBJ databases">
        <authorList>
            <person name="Zhu T."/>
            <person name="Keshari N."/>
            <person name="Lu X."/>
        </authorList>
    </citation>
    <scope>NUCLEOTIDE SEQUENCE</scope>
    <source>
        <strain evidence="1">NK1-12</strain>
    </source>
</reference>
<accession>A0AA96WF75</accession>
<dbReference type="EMBL" id="CP053586">
    <property type="protein sequence ID" value="WNZ23934.1"/>
    <property type="molecule type" value="Genomic_DNA"/>
</dbReference>
<dbReference type="AlphaFoldDB" id="A0AA96WF75"/>
<gene>
    <name evidence="1" type="ORF">HJG54_14440</name>
</gene>